<sequence>MSRQPINPFLLIGLSGFFTLGSQLFIDLYRVFYQDSTIYWTHQSMPLSLEQTENNFQLLIAGKSLNRHLSEQTLYGVDNQGRQYPIVAQDISVRLNNWPQVKANLLLKTTLTGFAFGITMTLLILGCVQTFNHPQKN</sequence>
<accession>A0ABT3L2Z9</accession>
<reference evidence="2 3" key="1">
    <citation type="submission" date="2021-08" db="EMBL/GenBank/DDBJ databases">
        <title>Draft genome sequence of Spirulina subsalsa with high tolerance to salinity and hype-accumulation of phycocyanin.</title>
        <authorList>
            <person name="Pei H."/>
            <person name="Jiang L."/>
        </authorList>
    </citation>
    <scope>NUCLEOTIDE SEQUENCE [LARGE SCALE GENOMIC DNA]</scope>
    <source>
        <strain evidence="2 3">FACHB-351</strain>
    </source>
</reference>
<gene>
    <name evidence="2" type="ORF">K4A83_03625</name>
</gene>
<dbReference type="Proteomes" id="UP001526426">
    <property type="component" value="Unassembled WGS sequence"/>
</dbReference>
<organism evidence="2 3">
    <name type="scientific">Spirulina subsalsa FACHB-351</name>
    <dbReference type="NCBI Taxonomy" id="234711"/>
    <lineage>
        <taxon>Bacteria</taxon>
        <taxon>Bacillati</taxon>
        <taxon>Cyanobacteriota</taxon>
        <taxon>Cyanophyceae</taxon>
        <taxon>Spirulinales</taxon>
        <taxon>Spirulinaceae</taxon>
        <taxon>Spirulina</taxon>
    </lineage>
</organism>
<feature type="transmembrane region" description="Helical" evidence="1">
    <location>
        <begin position="6"/>
        <end position="26"/>
    </location>
</feature>
<evidence type="ECO:0000313" key="3">
    <source>
        <dbReference type="Proteomes" id="UP001526426"/>
    </source>
</evidence>
<keyword evidence="1" id="KW-1133">Transmembrane helix</keyword>
<name>A0ABT3L2Z9_9CYAN</name>
<keyword evidence="1" id="KW-0812">Transmembrane</keyword>
<comment type="caution">
    <text evidence="2">The sequence shown here is derived from an EMBL/GenBank/DDBJ whole genome shotgun (WGS) entry which is preliminary data.</text>
</comment>
<keyword evidence="3" id="KW-1185">Reference proteome</keyword>
<evidence type="ECO:0000313" key="2">
    <source>
        <dbReference type="EMBL" id="MCW6035365.1"/>
    </source>
</evidence>
<dbReference type="EMBL" id="JAIHOM010000012">
    <property type="protein sequence ID" value="MCW6035365.1"/>
    <property type="molecule type" value="Genomic_DNA"/>
</dbReference>
<protein>
    <recommendedName>
        <fullName evidence="4">DUF3592 domain-containing protein</fullName>
    </recommendedName>
</protein>
<proteinExistence type="predicted"/>
<evidence type="ECO:0000256" key="1">
    <source>
        <dbReference type="SAM" id="Phobius"/>
    </source>
</evidence>
<keyword evidence="1" id="KW-0472">Membrane</keyword>
<dbReference type="RefSeq" id="WP_265263049.1">
    <property type="nucleotide sequence ID" value="NZ_JAIHOM010000012.1"/>
</dbReference>
<feature type="transmembrane region" description="Helical" evidence="1">
    <location>
        <begin position="111"/>
        <end position="131"/>
    </location>
</feature>
<evidence type="ECO:0008006" key="4">
    <source>
        <dbReference type="Google" id="ProtNLM"/>
    </source>
</evidence>